<dbReference type="AlphaFoldDB" id="B8GN10"/>
<evidence type="ECO:0000256" key="9">
    <source>
        <dbReference type="ARBA" id="ARBA00022906"/>
    </source>
</evidence>
<dbReference type="HOGENOM" id="CLU_016838_1_2_6"/>
<reference evidence="15 16" key="1">
    <citation type="journal article" date="2011" name="Stand. Genomic Sci.">
        <title>Complete genome sequence of 'Thioalkalivibrio sulfidophilus' HL-EbGr7.</title>
        <authorList>
            <person name="Muyzer G."/>
            <person name="Sorokin D.Y."/>
            <person name="Mavromatis K."/>
            <person name="Lapidus A."/>
            <person name="Clum A."/>
            <person name="Ivanova N."/>
            <person name="Pati A."/>
            <person name="d'Haeseleer P."/>
            <person name="Woyke T."/>
            <person name="Kyrpides N.C."/>
        </authorList>
    </citation>
    <scope>NUCLEOTIDE SEQUENCE [LARGE SCALE GENOMIC DNA]</scope>
    <source>
        <strain evidence="15 16">HL-EbGR7</strain>
    </source>
</reference>
<keyword evidence="5" id="KW-0479">Metal-binding</keyword>
<keyword evidence="4" id="KW-0813">Transport</keyword>
<keyword evidence="10" id="KW-0406">Ion transport</keyword>
<dbReference type="InterPro" id="IPR006127">
    <property type="entry name" value="ZnuA-like"/>
</dbReference>
<dbReference type="eggNOG" id="COG4531">
    <property type="taxonomic scope" value="Bacteria"/>
</dbReference>
<dbReference type="CDD" id="cd01019">
    <property type="entry name" value="ZnuA"/>
    <property type="match status" value="1"/>
</dbReference>
<dbReference type="STRING" id="396588.Tgr7_2751"/>
<evidence type="ECO:0000256" key="4">
    <source>
        <dbReference type="ARBA" id="ARBA00022448"/>
    </source>
</evidence>
<keyword evidence="7" id="KW-0574">Periplasm</keyword>
<keyword evidence="11" id="KW-1015">Disulfide bond</keyword>
<dbReference type="KEGG" id="tgr:Tgr7_2751"/>
<accession>B8GN10</accession>
<feature type="compositionally biased region" description="Basic residues" evidence="13">
    <location>
        <begin position="143"/>
        <end position="159"/>
    </location>
</feature>
<sequence length="332" mass="36026" precursor="true">MPAIRQRKLTSHPGLFLAVLSLFALLLGNVQAAPQVVVSIKPVHDLVTGVTEGVTAPVLLVPGGASPHDYALRPSEMRALQQARVVIWTGPELENFLVRPLAGLGSEVQRVTLLKDADLVQHPVREGGIWDSHGHGHGDHNHAHSHSHNHGHSHAAHNHAHAEPDAHVWLSPENARRIVTHVAGVLAAVDPDNAAAYGANRDRMLARLDQLDEELRARLAPVREAPFIVFHDAYQYFERHYGLTPAGSITVDPSRAPGARRIQEIRQRVSQSEALCVFSEPQFRPAIVATVIEGTQARTGVLDPLGADLPSGPEGYEALLRNLAQSLVECLS</sequence>
<evidence type="ECO:0000256" key="1">
    <source>
        <dbReference type="ARBA" id="ARBA00004418"/>
    </source>
</evidence>
<dbReference type="GO" id="GO:0042597">
    <property type="term" value="C:periplasmic space"/>
    <property type="evidence" value="ECO:0007669"/>
    <property type="project" value="UniProtKB-SubCell"/>
</dbReference>
<dbReference type="Gene3D" id="3.40.50.1980">
    <property type="entry name" value="Nitrogenase molybdenum iron protein domain"/>
    <property type="match status" value="2"/>
</dbReference>
<comment type="similarity">
    <text evidence="2">Belongs to the bacterial solute-binding protein 9 family.</text>
</comment>
<evidence type="ECO:0000256" key="2">
    <source>
        <dbReference type="ARBA" id="ARBA00011028"/>
    </source>
</evidence>
<dbReference type="OrthoDB" id="9793396at2"/>
<evidence type="ECO:0000256" key="10">
    <source>
        <dbReference type="ARBA" id="ARBA00023065"/>
    </source>
</evidence>
<dbReference type="RefSeq" id="WP_012639300.1">
    <property type="nucleotide sequence ID" value="NC_011901.1"/>
</dbReference>
<organism evidence="15 16">
    <name type="scientific">Thioalkalivibrio sulfidiphilus (strain HL-EbGR7)</name>
    <dbReference type="NCBI Taxonomy" id="396588"/>
    <lineage>
        <taxon>Bacteria</taxon>
        <taxon>Pseudomonadati</taxon>
        <taxon>Pseudomonadota</taxon>
        <taxon>Gammaproteobacteria</taxon>
        <taxon>Chromatiales</taxon>
        <taxon>Ectothiorhodospiraceae</taxon>
        <taxon>Thioalkalivibrio</taxon>
    </lineage>
</organism>
<dbReference type="InterPro" id="IPR035520">
    <property type="entry name" value="ZnuA"/>
</dbReference>
<feature type="region of interest" description="Disordered" evidence="13">
    <location>
        <begin position="128"/>
        <end position="162"/>
    </location>
</feature>
<dbReference type="Proteomes" id="UP000002383">
    <property type="component" value="Chromosome"/>
</dbReference>
<dbReference type="GO" id="GO:0006829">
    <property type="term" value="P:zinc ion transport"/>
    <property type="evidence" value="ECO:0007669"/>
    <property type="project" value="UniProtKB-KW"/>
</dbReference>
<feature type="compositionally biased region" description="Basic and acidic residues" evidence="13">
    <location>
        <begin position="132"/>
        <end position="142"/>
    </location>
</feature>
<keyword evidence="16" id="KW-1185">Reference proteome</keyword>
<evidence type="ECO:0000256" key="6">
    <source>
        <dbReference type="ARBA" id="ARBA00022729"/>
    </source>
</evidence>
<evidence type="ECO:0000256" key="12">
    <source>
        <dbReference type="ARBA" id="ARBA00045516"/>
    </source>
</evidence>
<dbReference type="Pfam" id="PF01297">
    <property type="entry name" value="ZnuA"/>
    <property type="match status" value="1"/>
</dbReference>
<gene>
    <name evidence="15" type="ordered locus">Tgr7_2751</name>
</gene>
<feature type="chain" id="PRO_5002872850" description="High-affinity zinc uptake system protein ZnuA" evidence="14">
    <location>
        <begin position="33"/>
        <end position="332"/>
    </location>
</feature>
<evidence type="ECO:0000256" key="7">
    <source>
        <dbReference type="ARBA" id="ARBA00022764"/>
    </source>
</evidence>
<proteinExistence type="inferred from homology"/>
<evidence type="ECO:0000313" key="16">
    <source>
        <dbReference type="Proteomes" id="UP000002383"/>
    </source>
</evidence>
<dbReference type="InterPro" id="IPR050492">
    <property type="entry name" value="Bact_metal-bind_prot9"/>
</dbReference>
<keyword evidence="9" id="KW-0864">Zinc transport</keyword>
<comment type="subcellular location">
    <subcellularLocation>
        <location evidence="1">Periplasm</location>
    </subcellularLocation>
</comment>
<evidence type="ECO:0000313" key="15">
    <source>
        <dbReference type="EMBL" id="ACL73825.1"/>
    </source>
</evidence>
<evidence type="ECO:0000256" key="14">
    <source>
        <dbReference type="SAM" id="SignalP"/>
    </source>
</evidence>
<evidence type="ECO:0000256" key="13">
    <source>
        <dbReference type="SAM" id="MobiDB-lite"/>
    </source>
</evidence>
<dbReference type="EMBL" id="CP001339">
    <property type="protein sequence ID" value="ACL73825.1"/>
    <property type="molecule type" value="Genomic_DNA"/>
</dbReference>
<evidence type="ECO:0000256" key="5">
    <source>
        <dbReference type="ARBA" id="ARBA00022723"/>
    </source>
</evidence>
<dbReference type="SUPFAM" id="SSF53807">
    <property type="entry name" value="Helical backbone' metal receptor"/>
    <property type="match status" value="1"/>
</dbReference>
<evidence type="ECO:0000256" key="3">
    <source>
        <dbReference type="ARBA" id="ARBA00015915"/>
    </source>
</evidence>
<dbReference type="NCBIfam" id="NF007091">
    <property type="entry name" value="PRK09545.1"/>
    <property type="match status" value="1"/>
</dbReference>
<feature type="signal peptide" evidence="14">
    <location>
        <begin position="1"/>
        <end position="32"/>
    </location>
</feature>
<dbReference type="PANTHER" id="PTHR42953">
    <property type="entry name" value="HIGH-AFFINITY ZINC UPTAKE SYSTEM PROTEIN ZNUA-RELATED"/>
    <property type="match status" value="1"/>
</dbReference>
<protein>
    <recommendedName>
        <fullName evidence="3">High-affinity zinc uptake system protein ZnuA</fullName>
    </recommendedName>
</protein>
<keyword evidence="6 14" id="KW-0732">Signal</keyword>
<name>B8GN10_THISH</name>
<evidence type="ECO:0000256" key="11">
    <source>
        <dbReference type="ARBA" id="ARBA00023157"/>
    </source>
</evidence>
<evidence type="ECO:0000256" key="8">
    <source>
        <dbReference type="ARBA" id="ARBA00022833"/>
    </source>
</evidence>
<keyword evidence="8" id="KW-0862">Zinc</keyword>
<dbReference type="PANTHER" id="PTHR42953:SF3">
    <property type="entry name" value="HIGH-AFFINITY ZINC UPTAKE SYSTEM PROTEIN ZNUA"/>
    <property type="match status" value="1"/>
</dbReference>
<dbReference type="GO" id="GO:0046872">
    <property type="term" value="F:metal ion binding"/>
    <property type="evidence" value="ECO:0007669"/>
    <property type="project" value="UniProtKB-KW"/>
</dbReference>
<comment type="function">
    <text evidence="12">Part of the ATP-binding cassette (ABC) transport system ZnuABC involved in zinc import. Binds zinc with high affinity and specificity and delivers it to the membrane permease for translocation into the cytoplasm.</text>
</comment>